<evidence type="ECO:0000256" key="8">
    <source>
        <dbReference type="SAM" id="Phobius"/>
    </source>
</evidence>
<dbReference type="InterPro" id="IPR026057">
    <property type="entry name" value="TBL_C"/>
</dbReference>
<dbReference type="GO" id="GO:0016020">
    <property type="term" value="C:membrane"/>
    <property type="evidence" value="ECO:0007669"/>
    <property type="project" value="UniProtKB-SubCell"/>
</dbReference>
<comment type="caution">
    <text evidence="11">The sequence shown here is derived from an EMBL/GenBank/DDBJ whole genome shotgun (WGS) entry which is preliminary data.</text>
</comment>
<protein>
    <submittedName>
        <fullName evidence="11">PC-Esterase</fullName>
    </submittedName>
</protein>
<feature type="domain" description="Trichome birefringence-like N-terminal" evidence="10">
    <location>
        <begin position="167"/>
        <end position="219"/>
    </location>
</feature>
<feature type="domain" description="Trichome birefringence-like C-terminal" evidence="9">
    <location>
        <begin position="247"/>
        <end position="486"/>
    </location>
</feature>
<evidence type="ECO:0000256" key="6">
    <source>
        <dbReference type="ARBA" id="ARBA00023136"/>
    </source>
</evidence>
<feature type="transmembrane region" description="Helical" evidence="8">
    <location>
        <begin position="19"/>
        <end position="38"/>
    </location>
</feature>
<gene>
    <name evidence="11" type="ORF">Ccrd_019085</name>
</gene>
<keyword evidence="3 8" id="KW-0812">Transmembrane</keyword>
<evidence type="ECO:0000313" key="12">
    <source>
        <dbReference type="Proteomes" id="UP000243975"/>
    </source>
</evidence>
<keyword evidence="12" id="KW-1185">Reference proteome</keyword>
<organism evidence="11 12">
    <name type="scientific">Cynara cardunculus var. scolymus</name>
    <name type="common">Globe artichoke</name>
    <name type="synonym">Cynara scolymus</name>
    <dbReference type="NCBI Taxonomy" id="59895"/>
    <lineage>
        <taxon>Eukaryota</taxon>
        <taxon>Viridiplantae</taxon>
        <taxon>Streptophyta</taxon>
        <taxon>Embryophyta</taxon>
        <taxon>Tracheophyta</taxon>
        <taxon>Spermatophyta</taxon>
        <taxon>Magnoliopsida</taxon>
        <taxon>eudicotyledons</taxon>
        <taxon>Gunneridae</taxon>
        <taxon>Pentapetalae</taxon>
        <taxon>asterids</taxon>
        <taxon>campanulids</taxon>
        <taxon>Asterales</taxon>
        <taxon>Asteraceae</taxon>
        <taxon>Carduoideae</taxon>
        <taxon>Cardueae</taxon>
        <taxon>Carduinae</taxon>
        <taxon>Cynara</taxon>
    </lineage>
</organism>
<dbReference type="STRING" id="59895.A0A103Y4Z2"/>
<comment type="subcellular location">
    <subcellularLocation>
        <location evidence="1">Membrane</location>
        <topology evidence="1">Single-pass membrane protein</topology>
    </subcellularLocation>
</comment>
<name>A0A103Y4Z2_CYNCS</name>
<reference evidence="11 12" key="1">
    <citation type="journal article" date="2016" name="Sci. Rep.">
        <title>The genome sequence of the outbreeding globe artichoke constructed de novo incorporating a phase-aware low-pass sequencing strategy of F1 progeny.</title>
        <authorList>
            <person name="Scaglione D."/>
            <person name="Reyes-Chin-Wo S."/>
            <person name="Acquadro A."/>
            <person name="Froenicke L."/>
            <person name="Portis E."/>
            <person name="Beitel C."/>
            <person name="Tirone M."/>
            <person name="Mauro R."/>
            <person name="Lo Monaco A."/>
            <person name="Mauromicale G."/>
            <person name="Faccioli P."/>
            <person name="Cattivelli L."/>
            <person name="Rieseberg L."/>
            <person name="Michelmore R."/>
            <person name="Lanteri S."/>
        </authorList>
    </citation>
    <scope>NUCLEOTIDE SEQUENCE [LARGE SCALE GENOMIC DNA]</scope>
    <source>
        <strain evidence="11">2C</strain>
    </source>
</reference>
<dbReference type="OMA" id="YREYNFN"/>
<feature type="domain" description="Trichome birefringence-like N-terminal" evidence="10">
    <location>
        <begin position="551"/>
        <end position="603"/>
    </location>
</feature>
<feature type="region of interest" description="Disordered" evidence="7">
    <location>
        <begin position="94"/>
        <end position="139"/>
    </location>
</feature>
<feature type="domain" description="Trichome birefringence-like C-terminal" evidence="9">
    <location>
        <begin position="604"/>
        <end position="892"/>
    </location>
</feature>
<evidence type="ECO:0000256" key="5">
    <source>
        <dbReference type="ARBA" id="ARBA00022989"/>
    </source>
</evidence>
<dbReference type="EMBL" id="LEKV01002648">
    <property type="protein sequence ID" value="KVI02630.1"/>
    <property type="molecule type" value="Genomic_DNA"/>
</dbReference>
<keyword evidence="5 8" id="KW-1133">Transmembrane helix</keyword>
<accession>A0A103Y4Z2</accession>
<dbReference type="AlphaFoldDB" id="A0A103Y4Z2"/>
<feature type="compositionally biased region" description="Gly residues" evidence="7">
    <location>
        <begin position="124"/>
        <end position="139"/>
    </location>
</feature>
<evidence type="ECO:0000259" key="10">
    <source>
        <dbReference type="Pfam" id="PF14416"/>
    </source>
</evidence>
<dbReference type="GO" id="GO:0016413">
    <property type="term" value="F:O-acetyltransferase activity"/>
    <property type="evidence" value="ECO:0007669"/>
    <property type="project" value="InterPro"/>
</dbReference>
<evidence type="ECO:0000256" key="3">
    <source>
        <dbReference type="ARBA" id="ARBA00022692"/>
    </source>
</evidence>
<dbReference type="PANTHER" id="PTHR32285">
    <property type="entry name" value="PROTEIN TRICHOME BIREFRINGENCE-LIKE 9-RELATED"/>
    <property type="match status" value="1"/>
</dbReference>
<dbReference type="PANTHER" id="PTHR32285:SF48">
    <property type="entry name" value="PROTEIN TRICHOME BIREFRINGENCE-LIKE 19"/>
    <property type="match status" value="1"/>
</dbReference>
<evidence type="ECO:0000256" key="1">
    <source>
        <dbReference type="ARBA" id="ARBA00004167"/>
    </source>
</evidence>
<dbReference type="Pfam" id="PF14416">
    <property type="entry name" value="PMR5N"/>
    <property type="match status" value="2"/>
</dbReference>
<dbReference type="Proteomes" id="UP000243975">
    <property type="component" value="Unassembled WGS sequence"/>
</dbReference>
<dbReference type="GO" id="GO:0005794">
    <property type="term" value="C:Golgi apparatus"/>
    <property type="evidence" value="ECO:0007669"/>
    <property type="project" value="TreeGrafter"/>
</dbReference>
<keyword evidence="6 8" id="KW-0472">Membrane</keyword>
<sequence>MKLHAINEGKHRRKTSSKIAPLVALTLIITILPVYYPYIRYILEKPSENPSHSNDLLDVQTTTTLSAHHPLYRSHLLPPAAQKEEEEDLKVLVVPEKKENRKGGRRRKKKRKRGWREAVLKRSTGGGGGEIKNLDGGGGEIKNLDGGGGAGGGEIKNLDGGGGGGSSCDLFSGEWVENREGPYYTNATCWAIQEHQNCMKFGRPDRDFLKWRWKPRECELPVFDPVEFLEMMKGKSLAFVAYPNDASKSDDQNFRHWEYPDYDFNISIFWSPYLVNTERINQKDITQPFKLYLDELDESWTSQIENFDYVIISAGQWFFRPTIFYSNRRVIGCLYCPETTIHHRSSTFSYRRAWRTTFRAINGLKNFKGIVFMRSFAPSHYEGGTWDKGGDCVRTKPFKNNESMMEDYSLEMYKTQLQEYKIGEREGRGKGIKITFMDVTQVMQLRPDGHPGRYGHWPLQNVTTTNDCVHWCLPGPIDAWNDLLMELIRREVFHGSTSKILLIVTLTLITLAVIPFHTFPSLSSNHSDTAISPPATHPEDTVITIDDNHHKCDVFSGEWIPNPDAPYYQNTTCWAIHEHQNCQKYRRPDSDYMKWRWKPDECDLPIFNPYQFLEIVRDKSLAFVGDSVGRNQMQSLICMLSRVEYPIDASTTKDDNFKRWYYVSYNFTLATFWSPFLVKFDEPDTDGPTHTGLYNLYLDEFDEAWTDHIDEFNYLILNGGHWFSRPSFYYEDHQVIGCKYCQKDNVTDYPMTFGYRKALRTAYKAIISRKNFKGVTILRTFAPMHFEGGEWNKGGNCVRKKPFKSSEIQLEGSNLELYLAQMEEFKWAEGKAKENGLKFRLLDITQPMLLRPDGHPSKYGHWPEENVTLYNDCVHWCLPGPIDTWSDFLLHMLKMEGRRSAEEKKVYSRLIKGKL</sequence>
<feature type="compositionally biased region" description="Basic residues" evidence="7">
    <location>
        <begin position="103"/>
        <end position="114"/>
    </location>
</feature>
<dbReference type="InterPro" id="IPR025846">
    <property type="entry name" value="TBL_N"/>
</dbReference>
<keyword evidence="4" id="KW-0735">Signal-anchor</keyword>
<dbReference type="Gramene" id="KVI02630">
    <property type="protein sequence ID" value="KVI02630"/>
    <property type="gene ID" value="Ccrd_019085"/>
</dbReference>
<proteinExistence type="inferred from homology"/>
<dbReference type="InterPro" id="IPR029962">
    <property type="entry name" value="TBL"/>
</dbReference>
<comment type="similarity">
    <text evidence="2">Belongs to the PC-esterase family. TBL subfamily.</text>
</comment>
<evidence type="ECO:0000256" key="2">
    <source>
        <dbReference type="ARBA" id="ARBA00007727"/>
    </source>
</evidence>
<evidence type="ECO:0000256" key="7">
    <source>
        <dbReference type="SAM" id="MobiDB-lite"/>
    </source>
</evidence>
<evidence type="ECO:0000259" key="9">
    <source>
        <dbReference type="Pfam" id="PF13839"/>
    </source>
</evidence>
<evidence type="ECO:0000256" key="4">
    <source>
        <dbReference type="ARBA" id="ARBA00022968"/>
    </source>
</evidence>
<evidence type="ECO:0000313" key="11">
    <source>
        <dbReference type="EMBL" id="KVI02630.1"/>
    </source>
</evidence>
<dbReference type="Pfam" id="PF13839">
    <property type="entry name" value="PC-Esterase"/>
    <property type="match status" value="2"/>
</dbReference>